<dbReference type="InterPro" id="IPR006527">
    <property type="entry name" value="F-box-assoc_dom_typ1"/>
</dbReference>
<dbReference type="RefSeq" id="XP_027772633.1">
    <property type="nucleotide sequence ID" value="XM_027916832.1"/>
</dbReference>
<dbReference type="Gene3D" id="3.40.50.1820">
    <property type="entry name" value="alpha/beta hydrolase"/>
    <property type="match status" value="1"/>
</dbReference>
<evidence type="ECO:0000259" key="1">
    <source>
        <dbReference type="Pfam" id="PF07734"/>
    </source>
</evidence>
<dbReference type="Proteomes" id="UP000694930">
    <property type="component" value="Chromosome 5"/>
</dbReference>
<evidence type="ECO:0000259" key="2">
    <source>
        <dbReference type="Pfam" id="PF12146"/>
    </source>
</evidence>
<name>A0ABM1VA65_SOLPN</name>
<dbReference type="Pfam" id="PF12146">
    <property type="entry name" value="Hydrolase_4"/>
    <property type="match status" value="1"/>
</dbReference>
<dbReference type="GeneID" id="107018784"/>
<protein>
    <submittedName>
        <fullName evidence="4">Uncharacterized protein LOC107018784 isoform X2</fullName>
    </submittedName>
</protein>
<gene>
    <name evidence="4" type="primary">LOC107018784</name>
</gene>
<dbReference type="PANTHER" id="PTHR42886">
    <property type="entry name" value="RE40534P-RELATED"/>
    <property type="match status" value="1"/>
</dbReference>
<sequence>MYICWFRPSNIDEPIEWEDVSSLAPSSYARKKNVFMKGAIHWVAYKKADETHQRNSVLFYNVKTENFSEMNFPSSIEVTVASNYLLGGEDFKVDISTTDQSIQLVVGSFLHDTGFDIWIMNQYGNPISWSKRSHISPFTIPRNTDYRLNECLPEQTWMDRLSNREIDFDDKLDEPLGIRNGEAVWWKTKKGFLALHDAATRNIRPISKFLPTLSLDRFLCCWMASLQDFDILVNLASAMEKESISAFRFNFPGNGESEGLFQYGNYCREVDDLHSVVKYFNGEGRKVTAILGHREGGNVVLLYASMHHDVQTVINLSGCYNLKEGIAEHLGKDFEAATKKYGYNDVKNVAGNFDYRVTEKSLMDLLATNMDEAYLQIDKNCRVLTVHGSADIISSEDALEFNKKISNHKSHIIQGATHCYMSHKDERLPSCHS</sequence>
<accession>A0ABM1VA65</accession>
<evidence type="ECO:0000313" key="3">
    <source>
        <dbReference type="Proteomes" id="UP000694930"/>
    </source>
</evidence>
<feature type="domain" description="F-box associated beta-propeller type 1" evidence="1">
    <location>
        <begin position="27"/>
        <end position="134"/>
    </location>
</feature>
<dbReference type="PANTHER" id="PTHR42886:SF53">
    <property type="entry name" value="ALPHA_BETA-HYDROLASES SUPERFAMILY PROTEIN"/>
    <property type="match status" value="1"/>
</dbReference>
<dbReference type="Pfam" id="PF07734">
    <property type="entry name" value="FBA_1"/>
    <property type="match status" value="1"/>
</dbReference>
<dbReference type="InterPro" id="IPR022742">
    <property type="entry name" value="Hydrolase_4"/>
</dbReference>
<dbReference type="SUPFAM" id="SSF53474">
    <property type="entry name" value="alpha/beta-Hydrolases"/>
    <property type="match status" value="1"/>
</dbReference>
<dbReference type="InterPro" id="IPR029058">
    <property type="entry name" value="AB_hydrolase_fold"/>
</dbReference>
<feature type="domain" description="Serine aminopeptidase S33" evidence="2">
    <location>
        <begin position="234"/>
        <end position="326"/>
    </location>
</feature>
<evidence type="ECO:0000313" key="4">
    <source>
        <dbReference type="RefSeq" id="XP_027772633.1"/>
    </source>
</evidence>
<keyword evidence="3" id="KW-1185">Reference proteome</keyword>
<organism evidence="3 4">
    <name type="scientific">Solanum pennellii</name>
    <name type="common">Tomato</name>
    <name type="synonym">Lycopersicon pennellii</name>
    <dbReference type="NCBI Taxonomy" id="28526"/>
    <lineage>
        <taxon>Eukaryota</taxon>
        <taxon>Viridiplantae</taxon>
        <taxon>Streptophyta</taxon>
        <taxon>Embryophyta</taxon>
        <taxon>Tracheophyta</taxon>
        <taxon>Spermatophyta</taxon>
        <taxon>Magnoliopsida</taxon>
        <taxon>eudicotyledons</taxon>
        <taxon>Gunneridae</taxon>
        <taxon>Pentapetalae</taxon>
        <taxon>asterids</taxon>
        <taxon>lamiids</taxon>
        <taxon>Solanales</taxon>
        <taxon>Solanaceae</taxon>
        <taxon>Solanoideae</taxon>
        <taxon>Solaneae</taxon>
        <taxon>Solanum</taxon>
        <taxon>Solanum subgen. Lycopersicon</taxon>
    </lineage>
</organism>
<reference evidence="3" key="1">
    <citation type="journal article" date="2014" name="Nat. Genet.">
        <title>The genome of the stress-tolerant wild tomato species Solanum pennellii.</title>
        <authorList>
            <person name="Bolger A."/>
            <person name="Scossa F."/>
            <person name="Bolger M.E."/>
            <person name="Lanz C."/>
            <person name="Maumus F."/>
            <person name="Tohge T."/>
            <person name="Quesneville H."/>
            <person name="Alseekh S."/>
            <person name="Sorensen I."/>
            <person name="Lichtenstein G."/>
            <person name="Fich E.A."/>
            <person name="Conte M."/>
            <person name="Keller H."/>
            <person name="Schneeberger K."/>
            <person name="Schwacke R."/>
            <person name="Ofner I."/>
            <person name="Vrebalov J."/>
            <person name="Xu Y."/>
            <person name="Osorio S."/>
            <person name="Aflitos S.A."/>
            <person name="Schijlen E."/>
            <person name="Jimenez-Gomez J.M."/>
            <person name="Ryngajllo M."/>
            <person name="Kimura S."/>
            <person name="Kumar R."/>
            <person name="Koenig D."/>
            <person name="Headland L.R."/>
            <person name="Maloof J.N."/>
            <person name="Sinha N."/>
            <person name="van Ham R.C."/>
            <person name="Lankhorst R.K."/>
            <person name="Mao L."/>
            <person name="Vogel A."/>
            <person name="Arsova B."/>
            <person name="Panstruga R."/>
            <person name="Fei Z."/>
            <person name="Rose J.K."/>
            <person name="Zamir D."/>
            <person name="Carrari F."/>
            <person name="Giovannoni J.J."/>
            <person name="Weigel D."/>
            <person name="Usadel B."/>
            <person name="Fernie A.R."/>
        </authorList>
    </citation>
    <scope>NUCLEOTIDE SEQUENCE [LARGE SCALE GENOMIC DNA]</scope>
    <source>
        <strain evidence="3">cv. LA0716</strain>
    </source>
</reference>
<proteinExistence type="predicted"/>
<reference evidence="4" key="2">
    <citation type="submission" date="2025-08" db="UniProtKB">
        <authorList>
            <consortium name="RefSeq"/>
        </authorList>
    </citation>
    <scope>IDENTIFICATION</scope>
</reference>